<sequence>MCIVLAVQFSSQIKLIKTPLEKQRTVYEPTAGEHYTVDVKDSPKLVSDLKRLAIDLDEIQRILINFATPYRRLRKHIEFLHDIIKSVGGETPKENKTSFLVRSLSSDSSAPKQEVCPEKFMGKNQRYGYPFYRTGFGRVNCTEFVPINQLVTMLVTLPEERSTEKQQQVFQGIAKYYPNLPIVLASKEKLSKDMVTKLKLNLKNIVSSDLMHGETWSKLLQEVTTPYVLFAPDITHFTDDVNLERLVRVLSNNKETIIAGGSYKNLRGEWERGCLQVIFRSWTAFFRGGYYRSIPDTDCIVCDVLPGPFMAKAEGLKQIGIDEKLPFGVFQDLFWRLKLKHPDKVVVTCPDVMFDTYVREIPDPKYVALTQKWNVKKWVESDGRVRWYGCRRGYSHTNPKPCGNRKGLTLPPCDMENLADAIKFTMKACEDVGVYCELQEGSNMGAVKFQNVLPWELDADIRFLSENYTALRNLRSRFEAAGFRSSDEEGTKCCTDDGRKTNGIILVYRNGWKVELYGKYMLESELLVASGQRPTKVKLSGEWVTAMRNPGLNARNRYGPNIYWHSQHYLHLGLSDGWAKYNPGSFTKCPEPGHSACLDQFPAEGDFQFTDYPPV</sequence>
<dbReference type="Proteomes" id="UP001163046">
    <property type="component" value="Unassembled WGS sequence"/>
</dbReference>
<evidence type="ECO:0000313" key="1">
    <source>
        <dbReference type="EMBL" id="KAJ7357742.1"/>
    </source>
</evidence>
<protein>
    <submittedName>
        <fullName evidence="1">Uncharacterized protein</fullName>
    </submittedName>
</protein>
<dbReference type="OrthoDB" id="5978275at2759"/>
<dbReference type="EMBL" id="MU827318">
    <property type="protein sequence ID" value="KAJ7357742.1"/>
    <property type="molecule type" value="Genomic_DNA"/>
</dbReference>
<dbReference type="SUPFAM" id="SSF53448">
    <property type="entry name" value="Nucleotide-diphospho-sugar transferases"/>
    <property type="match status" value="1"/>
</dbReference>
<evidence type="ECO:0000313" key="2">
    <source>
        <dbReference type="Proteomes" id="UP001163046"/>
    </source>
</evidence>
<dbReference type="InterPro" id="IPR029044">
    <property type="entry name" value="Nucleotide-diphossugar_trans"/>
</dbReference>
<gene>
    <name evidence="1" type="ORF">OS493_023215</name>
</gene>
<proteinExistence type="predicted"/>
<dbReference type="AlphaFoldDB" id="A0A9W9YM91"/>
<reference evidence="1" key="1">
    <citation type="submission" date="2023-01" db="EMBL/GenBank/DDBJ databases">
        <title>Genome assembly of the deep-sea coral Lophelia pertusa.</title>
        <authorList>
            <person name="Herrera S."/>
            <person name="Cordes E."/>
        </authorList>
    </citation>
    <scope>NUCLEOTIDE SEQUENCE</scope>
    <source>
        <strain evidence="1">USNM1676648</strain>
        <tissue evidence="1">Polyp</tissue>
    </source>
</reference>
<accession>A0A9W9YM91</accession>
<name>A0A9W9YM91_9CNID</name>
<dbReference type="PANTHER" id="PTHR13627">
    <property type="entry name" value="FUKUTIN RELATED PROTEIN"/>
    <property type="match status" value="1"/>
</dbReference>
<dbReference type="InterPro" id="IPR052613">
    <property type="entry name" value="LicD_transferase"/>
</dbReference>
<keyword evidence="2" id="KW-1185">Reference proteome</keyword>
<organism evidence="1 2">
    <name type="scientific">Desmophyllum pertusum</name>
    <dbReference type="NCBI Taxonomy" id="174260"/>
    <lineage>
        <taxon>Eukaryota</taxon>
        <taxon>Metazoa</taxon>
        <taxon>Cnidaria</taxon>
        <taxon>Anthozoa</taxon>
        <taxon>Hexacorallia</taxon>
        <taxon>Scleractinia</taxon>
        <taxon>Caryophylliina</taxon>
        <taxon>Caryophylliidae</taxon>
        <taxon>Desmophyllum</taxon>
    </lineage>
</organism>
<dbReference type="PANTHER" id="PTHR13627:SF34">
    <property type="entry name" value="RIBITOL-5-PHOSPHATE TRANSFERASE"/>
    <property type="match status" value="1"/>
</dbReference>
<comment type="caution">
    <text evidence="1">The sequence shown here is derived from an EMBL/GenBank/DDBJ whole genome shotgun (WGS) entry which is preliminary data.</text>
</comment>